<name>A0A1N7SJP9_9BURK</name>
<feature type="domain" description="HTH marR-type" evidence="1">
    <location>
        <begin position="24"/>
        <end position="155"/>
    </location>
</feature>
<gene>
    <name evidence="2" type="ORF">BN2476_590037</name>
</gene>
<dbReference type="PROSITE" id="PS50995">
    <property type="entry name" value="HTH_MARR_2"/>
    <property type="match status" value="1"/>
</dbReference>
<dbReference type="GO" id="GO:0003700">
    <property type="term" value="F:DNA-binding transcription factor activity"/>
    <property type="evidence" value="ECO:0007669"/>
    <property type="project" value="InterPro"/>
</dbReference>
<dbReference type="SUPFAM" id="SSF46785">
    <property type="entry name" value="Winged helix' DNA-binding domain"/>
    <property type="match status" value="1"/>
</dbReference>
<accession>A0A1N7SJP9</accession>
<proteinExistence type="predicted"/>
<dbReference type="InterPro" id="IPR036388">
    <property type="entry name" value="WH-like_DNA-bd_sf"/>
</dbReference>
<evidence type="ECO:0000259" key="1">
    <source>
        <dbReference type="PROSITE" id="PS50995"/>
    </source>
</evidence>
<dbReference type="SMART" id="SM00347">
    <property type="entry name" value="HTH_MARR"/>
    <property type="match status" value="1"/>
</dbReference>
<comment type="caution">
    <text evidence="2">The sequence shown here is derived from an EMBL/GenBank/DDBJ whole genome shotgun (WGS) entry which is preliminary data.</text>
</comment>
<protein>
    <submittedName>
        <fullName evidence="2">MarR family transcriptional regulator</fullName>
    </submittedName>
</protein>
<dbReference type="EMBL" id="CYGY02000059">
    <property type="protein sequence ID" value="SIT47623.1"/>
    <property type="molecule type" value="Genomic_DNA"/>
</dbReference>
<sequence>MQRMTTKSPNKQGFEPDLVEEVTRHCLLTRTRSISRVVTGIYDRALRSYDVNSSQFSMLVLIARMNGGSRAELGRAGHLERSTSTRNLQLLLDQGWVEEFAPSHGRSRPIVLSDAGRELLVTAMPAWRAAQQTAKRMLGKEGASALSSIANELPAD</sequence>
<organism evidence="2 3">
    <name type="scientific">Paraburkholderia piptadeniae</name>
    <dbReference type="NCBI Taxonomy" id="1701573"/>
    <lineage>
        <taxon>Bacteria</taxon>
        <taxon>Pseudomonadati</taxon>
        <taxon>Pseudomonadota</taxon>
        <taxon>Betaproteobacteria</taxon>
        <taxon>Burkholderiales</taxon>
        <taxon>Burkholderiaceae</taxon>
        <taxon>Paraburkholderia</taxon>
    </lineage>
</organism>
<dbReference type="AlphaFoldDB" id="A0A1N7SJP9"/>
<dbReference type="Proteomes" id="UP000195569">
    <property type="component" value="Unassembled WGS sequence"/>
</dbReference>
<dbReference type="InterPro" id="IPR036390">
    <property type="entry name" value="WH_DNA-bd_sf"/>
</dbReference>
<keyword evidence="3" id="KW-1185">Reference proteome</keyword>
<evidence type="ECO:0000313" key="3">
    <source>
        <dbReference type="Proteomes" id="UP000195569"/>
    </source>
</evidence>
<dbReference type="Pfam" id="PF12802">
    <property type="entry name" value="MarR_2"/>
    <property type="match status" value="1"/>
</dbReference>
<reference evidence="2" key="1">
    <citation type="submission" date="2016-12" db="EMBL/GenBank/DDBJ databases">
        <authorList>
            <person name="Moulin L."/>
        </authorList>
    </citation>
    <scope>NUCLEOTIDE SEQUENCE [LARGE SCALE GENOMIC DNA]</scope>
    <source>
        <strain evidence="2">STM 7183</strain>
    </source>
</reference>
<evidence type="ECO:0000313" key="2">
    <source>
        <dbReference type="EMBL" id="SIT47623.1"/>
    </source>
</evidence>
<dbReference type="Gene3D" id="1.10.10.10">
    <property type="entry name" value="Winged helix-like DNA-binding domain superfamily/Winged helix DNA-binding domain"/>
    <property type="match status" value="1"/>
</dbReference>
<dbReference type="InterPro" id="IPR000835">
    <property type="entry name" value="HTH_MarR-typ"/>
</dbReference>